<dbReference type="OrthoDB" id="9815686at2"/>
<organism evidence="2 3">
    <name type="scientific">Brucella rhizosphaerae</name>
    <dbReference type="NCBI Taxonomy" id="571254"/>
    <lineage>
        <taxon>Bacteria</taxon>
        <taxon>Pseudomonadati</taxon>
        <taxon>Pseudomonadota</taxon>
        <taxon>Alphaproteobacteria</taxon>
        <taxon>Hyphomicrobiales</taxon>
        <taxon>Brucellaceae</taxon>
        <taxon>Brucella/Ochrobactrum group</taxon>
        <taxon>Brucella</taxon>
    </lineage>
</organism>
<gene>
    <name evidence="2" type="ORF">CEV32_0994</name>
</gene>
<feature type="transmembrane region" description="Helical" evidence="1">
    <location>
        <begin position="101"/>
        <end position="120"/>
    </location>
</feature>
<dbReference type="EMBL" id="NNRK01000029">
    <property type="protein sequence ID" value="OYR12819.1"/>
    <property type="molecule type" value="Genomic_DNA"/>
</dbReference>
<dbReference type="RefSeq" id="WP_094577880.1">
    <property type="nucleotide sequence ID" value="NZ_JBHEEL010000004.1"/>
</dbReference>
<evidence type="ECO:0000256" key="1">
    <source>
        <dbReference type="SAM" id="Phobius"/>
    </source>
</evidence>
<keyword evidence="1" id="KW-0812">Transmembrane</keyword>
<reference evidence="2 3" key="1">
    <citation type="submission" date="2017-07" db="EMBL/GenBank/DDBJ databases">
        <title>Phylogenetic study on the rhizospheric bacterium Ochrobactrum sp. A44.</title>
        <authorList>
            <person name="Krzyzanowska D.M."/>
            <person name="Ossowicki A."/>
            <person name="Rajewska M."/>
            <person name="Maciag T."/>
            <person name="Kaczynski Z."/>
            <person name="Czerwicka M."/>
            <person name="Jafra S."/>
        </authorList>
    </citation>
    <scope>NUCLEOTIDE SEQUENCE [LARGE SCALE GENOMIC DNA]</scope>
    <source>
        <strain evidence="2 3">PR17</strain>
    </source>
</reference>
<dbReference type="Proteomes" id="UP000216345">
    <property type="component" value="Unassembled WGS sequence"/>
</dbReference>
<feature type="transmembrane region" description="Helical" evidence="1">
    <location>
        <begin position="67"/>
        <end position="89"/>
    </location>
</feature>
<feature type="transmembrane region" description="Helical" evidence="1">
    <location>
        <begin position="6"/>
        <end position="30"/>
    </location>
</feature>
<evidence type="ECO:0000313" key="2">
    <source>
        <dbReference type="EMBL" id="OYR12819.1"/>
    </source>
</evidence>
<comment type="caution">
    <text evidence="2">The sequence shown here is derived from an EMBL/GenBank/DDBJ whole genome shotgun (WGS) entry which is preliminary data.</text>
</comment>
<dbReference type="Pfam" id="PF10067">
    <property type="entry name" value="DUF2306"/>
    <property type="match status" value="1"/>
</dbReference>
<feature type="transmembrane region" description="Helical" evidence="1">
    <location>
        <begin position="42"/>
        <end position="61"/>
    </location>
</feature>
<evidence type="ECO:0000313" key="3">
    <source>
        <dbReference type="Proteomes" id="UP000216345"/>
    </source>
</evidence>
<name>A0A256FD75_9HYPH</name>
<dbReference type="InterPro" id="IPR018750">
    <property type="entry name" value="DUF2306_membrane"/>
</dbReference>
<protein>
    <recommendedName>
        <fullName evidence="4">DUF2306 domain-containing protein</fullName>
    </recommendedName>
</protein>
<feature type="transmembrane region" description="Helical" evidence="1">
    <location>
        <begin position="140"/>
        <end position="161"/>
    </location>
</feature>
<evidence type="ECO:0008006" key="4">
    <source>
        <dbReference type="Google" id="ProtNLM"/>
    </source>
</evidence>
<accession>A0A256FD75</accession>
<sequence>MNFIPLFSASLAIQLHVLTVIPAAVIGAFILLRHKGTPLHRFLGRIWVVLMVIAAISSFFIHQLNLLWGFSPIHILSGLVLLGCWRAVSAVRAANIETHRLILKNIYIGGILGAGFFAFMPGRIMNEVVFPQGWRSLVQIAPFGAAAFFIGIVLMCGNWIVRKRH</sequence>
<keyword evidence="1" id="KW-1133">Transmembrane helix</keyword>
<keyword evidence="1" id="KW-0472">Membrane</keyword>
<keyword evidence="3" id="KW-1185">Reference proteome</keyword>
<dbReference type="AlphaFoldDB" id="A0A256FD75"/>
<proteinExistence type="predicted"/>